<dbReference type="Proteomes" id="UP001500622">
    <property type="component" value="Unassembled WGS sequence"/>
</dbReference>
<dbReference type="EMBL" id="BAABGN010000013">
    <property type="protein sequence ID" value="GAA4430889.1"/>
    <property type="molecule type" value="Genomic_DNA"/>
</dbReference>
<protein>
    <recommendedName>
        <fullName evidence="3">Trypsin-like peptidase domain-containing protein</fullName>
    </recommendedName>
</protein>
<evidence type="ECO:0008006" key="3">
    <source>
        <dbReference type="Google" id="ProtNLM"/>
    </source>
</evidence>
<name>A0ABP8LM84_9MICO</name>
<gene>
    <name evidence="1" type="ORF">GCM10023169_34770</name>
</gene>
<proteinExistence type="predicted"/>
<comment type="caution">
    <text evidence="1">The sequence shown here is derived from an EMBL/GenBank/DDBJ whole genome shotgun (WGS) entry which is preliminary data.</text>
</comment>
<keyword evidence="2" id="KW-1185">Reference proteome</keyword>
<dbReference type="Pfam" id="PF13365">
    <property type="entry name" value="Trypsin_2"/>
    <property type="match status" value="1"/>
</dbReference>
<organism evidence="1 2">
    <name type="scientific">Georgenia halophila</name>
    <dbReference type="NCBI Taxonomy" id="620889"/>
    <lineage>
        <taxon>Bacteria</taxon>
        <taxon>Bacillati</taxon>
        <taxon>Actinomycetota</taxon>
        <taxon>Actinomycetes</taxon>
        <taxon>Micrococcales</taxon>
        <taxon>Bogoriellaceae</taxon>
        <taxon>Georgenia</taxon>
    </lineage>
</organism>
<sequence>MWVLSVTLAGMHRDEARTIKFQLAHWARELADADGVVPRPSKLGKGGVTADDVIDAPTLAIGLAPRADDDYGIALRYRTDVPRARAIAEQLAEQAGPSVDVRRTGRILSLSGVPTWSGMPLPAEPAQGETGRIRPLRPGVSLAHVDVTAGTLGAFVVREADGDLFVLSNWHVLAGSPSAEIGDVILQPGPADGGTAPEDRVGTLADLVPIRPEEAMTVDAAIALLDEPQADLEYPVGTITETVEARGGESVAKVGRTTGRTSGRVSAIELDDVMVGYGGLGAVSFDDQIEIESSTGGPFSQGGDSGSLVYREDGVAIGLLFAGSESGGPNGTGLTYVNPIWTVLDALGVNLARSTARQASI</sequence>
<dbReference type="Gene3D" id="2.40.10.10">
    <property type="entry name" value="Trypsin-like serine proteases"/>
    <property type="match status" value="2"/>
</dbReference>
<accession>A0ABP8LM84</accession>
<dbReference type="InterPro" id="IPR009003">
    <property type="entry name" value="Peptidase_S1_PA"/>
</dbReference>
<evidence type="ECO:0000313" key="1">
    <source>
        <dbReference type="EMBL" id="GAA4430889.1"/>
    </source>
</evidence>
<reference evidence="2" key="1">
    <citation type="journal article" date="2019" name="Int. J. Syst. Evol. Microbiol.">
        <title>The Global Catalogue of Microorganisms (GCM) 10K type strain sequencing project: providing services to taxonomists for standard genome sequencing and annotation.</title>
        <authorList>
            <consortium name="The Broad Institute Genomics Platform"/>
            <consortium name="The Broad Institute Genome Sequencing Center for Infectious Disease"/>
            <person name="Wu L."/>
            <person name="Ma J."/>
        </authorList>
    </citation>
    <scope>NUCLEOTIDE SEQUENCE [LARGE SCALE GENOMIC DNA]</scope>
    <source>
        <strain evidence="2">JCM 17810</strain>
    </source>
</reference>
<dbReference type="InterPro" id="IPR043504">
    <property type="entry name" value="Peptidase_S1_PA_chymotrypsin"/>
</dbReference>
<evidence type="ECO:0000313" key="2">
    <source>
        <dbReference type="Proteomes" id="UP001500622"/>
    </source>
</evidence>
<dbReference type="SUPFAM" id="SSF50494">
    <property type="entry name" value="Trypsin-like serine proteases"/>
    <property type="match status" value="1"/>
</dbReference>